<feature type="transmembrane region" description="Helical" evidence="1">
    <location>
        <begin position="46"/>
        <end position="65"/>
    </location>
</feature>
<evidence type="ECO:0000313" key="3">
    <source>
        <dbReference type="Proteomes" id="UP000032067"/>
    </source>
</evidence>
<feature type="transmembrane region" description="Helical" evidence="1">
    <location>
        <begin position="91"/>
        <end position="113"/>
    </location>
</feature>
<dbReference type="RefSeq" id="WP_042577100.1">
    <property type="nucleotide sequence ID" value="NZ_JXQQ01000007.1"/>
</dbReference>
<keyword evidence="1" id="KW-0812">Transmembrane</keyword>
<dbReference type="EMBL" id="JXQQ01000007">
    <property type="protein sequence ID" value="KIQ36200.1"/>
    <property type="molecule type" value="Genomic_DNA"/>
</dbReference>
<dbReference type="Proteomes" id="UP000032067">
    <property type="component" value="Unassembled WGS sequence"/>
</dbReference>
<feature type="transmembrane region" description="Helical" evidence="1">
    <location>
        <begin position="6"/>
        <end position="25"/>
    </location>
</feature>
<evidence type="ECO:0000313" key="2">
    <source>
        <dbReference type="EMBL" id="KIQ36200.1"/>
    </source>
</evidence>
<accession>A0A0D0N466</accession>
<name>A0A0D0N466_VARPD</name>
<keyword evidence="1" id="KW-0472">Membrane</keyword>
<reference evidence="2 3" key="1">
    <citation type="submission" date="2014-12" db="EMBL/GenBank/DDBJ databases">
        <title>16Stimator: statistical estimation of ribosomal gene copy numbers from draft genome assemblies.</title>
        <authorList>
            <person name="Perisin M.A."/>
            <person name="Vetter M."/>
            <person name="Gilbert J.A."/>
            <person name="Bergelson J."/>
        </authorList>
    </citation>
    <scope>NUCLEOTIDE SEQUENCE [LARGE SCALE GENOMIC DNA]</scope>
    <source>
        <strain evidence="2 3">MEDvA23</strain>
    </source>
</reference>
<evidence type="ECO:0000256" key="1">
    <source>
        <dbReference type="SAM" id="Phobius"/>
    </source>
</evidence>
<dbReference type="AlphaFoldDB" id="A0A0D0N466"/>
<comment type="caution">
    <text evidence="2">The sequence shown here is derived from an EMBL/GenBank/DDBJ whole genome shotgun (WGS) entry which is preliminary data.</text>
</comment>
<gene>
    <name evidence="2" type="ORF">RT97_01920</name>
</gene>
<proteinExistence type="predicted"/>
<keyword evidence="1" id="KW-1133">Transmembrane helix</keyword>
<dbReference type="OrthoDB" id="8812411at2"/>
<protein>
    <submittedName>
        <fullName evidence="2">Uncharacterized protein</fullName>
    </submittedName>
</protein>
<organism evidence="2 3">
    <name type="scientific">Variovorax paradoxus</name>
    <dbReference type="NCBI Taxonomy" id="34073"/>
    <lineage>
        <taxon>Bacteria</taxon>
        <taxon>Pseudomonadati</taxon>
        <taxon>Pseudomonadota</taxon>
        <taxon>Betaproteobacteria</taxon>
        <taxon>Burkholderiales</taxon>
        <taxon>Comamonadaceae</taxon>
        <taxon>Variovorax</taxon>
    </lineage>
</organism>
<sequence>MRSALYYTLMLLLGFAWYKFGQNLLRKGYYDENGERTEGFVGPVGFLISAVVGSYLLFALLRALVRGEVPCVGKGGCKMQVYTLAANAGDYWANIFFLAWMVLGLAYALYVSFKIWFRA</sequence>